<dbReference type="EMBL" id="VIVQ01000001">
    <property type="protein sequence ID" value="TWE11259.1"/>
    <property type="molecule type" value="Genomic_DNA"/>
</dbReference>
<comment type="caution">
    <text evidence="1">The sequence shown here is derived from an EMBL/GenBank/DDBJ whole genome shotgun (WGS) entry which is preliminary data.</text>
</comment>
<keyword evidence="2" id="KW-1185">Reference proteome</keyword>
<accession>A0A561E6L5</accession>
<dbReference type="OrthoDB" id="9779797at2"/>
<sequence length="343" mass="37935">MTEQPNSDWRATYAGQWASRLPDLLARTYPYATQHVSGGPDDCDVTPWKLHPSFHGCFDWHSSCHMLWSSVQLLTLAPDHVDDAARHGLIRLLDDRLDPAKIAVEVDYLRAHPSFERPYGWGWAAMLAAAADRCPLPEAQVWRAATRPLFEVVIELVGNWLPRLRYAVRSGEHSNVAFGLGLVLDAGAILGEESLRPLVTERAQFWFGEDRNYPAAWEPGGSDFLSPALTEADLMRRLLPRAEFRDWLTAFLPGLDVPGHPLTLLPDVVDPTDGKGAHLLGLALSRAAALRSVSVAFDADTRESLWATTHQHVESTAGHIVDGDFMATHWLVSFAILALTANA</sequence>
<dbReference type="InterPro" id="IPR021365">
    <property type="entry name" value="DUF2891"/>
</dbReference>
<name>A0A561E6L5_9MICO</name>
<protein>
    <submittedName>
        <fullName evidence="1">DUF2891 family protein</fullName>
    </submittedName>
</protein>
<dbReference type="RefSeq" id="WP_145224380.1">
    <property type="nucleotide sequence ID" value="NZ_VIVQ01000001.1"/>
</dbReference>
<proteinExistence type="predicted"/>
<dbReference type="Proteomes" id="UP000318297">
    <property type="component" value="Unassembled WGS sequence"/>
</dbReference>
<reference evidence="1 2" key="1">
    <citation type="submission" date="2019-06" db="EMBL/GenBank/DDBJ databases">
        <title>Sequencing the genomes of 1000 actinobacteria strains.</title>
        <authorList>
            <person name="Klenk H.-P."/>
        </authorList>
    </citation>
    <scope>NUCLEOTIDE SEQUENCE [LARGE SCALE GENOMIC DNA]</scope>
    <source>
        <strain evidence="1 2">DSM 19560</strain>
    </source>
</reference>
<evidence type="ECO:0000313" key="1">
    <source>
        <dbReference type="EMBL" id="TWE11259.1"/>
    </source>
</evidence>
<organism evidence="1 2">
    <name type="scientific">Rudaeicoccus suwonensis</name>
    <dbReference type="NCBI Taxonomy" id="657409"/>
    <lineage>
        <taxon>Bacteria</taxon>
        <taxon>Bacillati</taxon>
        <taxon>Actinomycetota</taxon>
        <taxon>Actinomycetes</taxon>
        <taxon>Micrococcales</taxon>
        <taxon>Dermacoccaceae</taxon>
        <taxon>Rudaeicoccus</taxon>
    </lineage>
</organism>
<evidence type="ECO:0000313" key="2">
    <source>
        <dbReference type="Proteomes" id="UP000318297"/>
    </source>
</evidence>
<dbReference type="Pfam" id="PF11199">
    <property type="entry name" value="DUF2891"/>
    <property type="match status" value="1"/>
</dbReference>
<dbReference type="AlphaFoldDB" id="A0A561E6L5"/>
<gene>
    <name evidence="1" type="ORF">BKA23_0021</name>
</gene>